<dbReference type="GO" id="GO:0003735">
    <property type="term" value="F:structural constituent of ribosome"/>
    <property type="evidence" value="ECO:0007669"/>
    <property type="project" value="InterPro"/>
</dbReference>
<accession>A0A5N4D733</accession>
<dbReference type="EMBL" id="JWIN03000015">
    <property type="protein sequence ID" value="KAB1266902.1"/>
    <property type="molecule type" value="Genomic_DNA"/>
</dbReference>
<keyword evidence="2 4" id="KW-0689">Ribosomal protein</keyword>
<keyword evidence="5" id="KW-1185">Reference proteome</keyword>
<dbReference type="InterPro" id="IPR005756">
    <property type="entry name" value="Ribosomal_uL24_euk/arc"/>
</dbReference>
<evidence type="ECO:0000256" key="1">
    <source>
        <dbReference type="ARBA" id="ARBA00010618"/>
    </source>
</evidence>
<evidence type="ECO:0000256" key="3">
    <source>
        <dbReference type="ARBA" id="ARBA00023274"/>
    </source>
</evidence>
<dbReference type="GO" id="GO:0006412">
    <property type="term" value="P:translation"/>
    <property type="evidence" value="ECO:0007669"/>
    <property type="project" value="InterPro"/>
</dbReference>
<evidence type="ECO:0000256" key="2">
    <source>
        <dbReference type="ARBA" id="ARBA00022980"/>
    </source>
</evidence>
<dbReference type="PANTHER" id="PTHR11143">
    <property type="entry name" value="60S RIBOSOMAL PROTEIN L26 FAMILY MEMBER"/>
    <property type="match status" value="1"/>
</dbReference>
<dbReference type="Gene3D" id="2.30.30.30">
    <property type="match status" value="1"/>
</dbReference>
<reference evidence="4 5" key="1">
    <citation type="journal article" date="2019" name="Mol. Ecol. Resour.">
        <title>Improving Illumina assemblies with Hi-C and long reads: an example with the North African dromedary.</title>
        <authorList>
            <person name="Elbers J.P."/>
            <person name="Rogers M.F."/>
            <person name="Perelman P.L."/>
            <person name="Proskuryakova A.A."/>
            <person name="Serdyukova N.A."/>
            <person name="Johnson W.E."/>
            <person name="Horin P."/>
            <person name="Corander J."/>
            <person name="Murphy D."/>
            <person name="Burger P.A."/>
        </authorList>
    </citation>
    <scope>NUCLEOTIDE SEQUENCE [LARGE SCALE GENOMIC DNA]</scope>
    <source>
        <strain evidence="4">Drom800</strain>
        <tissue evidence="4">Blood</tissue>
    </source>
</reference>
<dbReference type="GO" id="GO:0015934">
    <property type="term" value="C:large ribosomal subunit"/>
    <property type="evidence" value="ECO:0007669"/>
    <property type="project" value="InterPro"/>
</dbReference>
<name>A0A5N4D733_CAMDR</name>
<dbReference type="InterPro" id="IPR008991">
    <property type="entry name" value="Translation_prot_SH3-like_sf"/>
</dbReference>
<keyword evidence="3" id="KW-0687">Ribonucleoprotein</keyword>
<organism evidence="4 5">
    <name type="scientific">Camelus dromedarius</name>
    <name type="common">Dromedary</name>
    <name type="synonym">Arabian camel</name>
    <dbReference type="NCBI Taxonomy" id="9838"/>
    <lineage>
        <taxon>Eukaryota</taxon>
        <taxon>Metazoa</taxon>
        <taxon>Chordata</taxon>
        <taxon>Craniata</taxon>
        <taxon>Vertebrata</taxon>
        <taxon>Euteleostomi</taxon>
        <taxon>Mammalia</taxon>
        <taxon>Eutheria</taxon>
        <taxon>Laurasiatheria</taxon>
        <taxon>Artiodactyla</taxon>
        <taxon>Tylopoda</taxon>
        <taxon>Camelidae</taxon>
        <taxon>Camelus</taxon>
    </lineage>
</organism>
<dbReference type="InterPro" id="IPR014722">
    <property type="entry name" value="Rib_uL2_dom2"/>
</dbReference>
<sequence>MMKETDFTKMQLKHNIQSMPIQKDEAQVVQGHYKGQPTGKAVRVHRKKYVIYTKRMQREVCWHNCPRGHSPQQGGHH</sequence>
<dbReference type="SUPFAM" id="SSF50104">
    <property type="entry name" value="Translation proteins SH3-like domain"/>
    <property type="match status" value="1"/>
</dbReference>
<proteinExistence type="inferred from homology"/>
<comment type="caution">
    <text evidence="4">The sequence shown here is derived from an EMBL/GenBank/DDBJ whole genome shotgun (WGS) entry which is preliminary data.</text>
</comment>
<dbReference type="GO" id="GO:0031090">
    <property type="term" value="C:organelle membrane"/>
    <property type="evidence" value="ECO:0007669"/>
    <property type="project" value="UniProtKB-ARBA"/>
</dbReference>
<dbReference type="AlphaFoldDB" id="A0A5N4D733"/>
<gene>
    <name evidence="4" type="ORF">Cadr_000018157</name>
</gene>
<dbReference type="Proteomes" id="UP000299084">
    <property type="component" value="Unassembled WGS sequence"/>
</dbReference>
<evidence type="ECO:0000313" key="5">
    <source>
        <dbReference type="Proteomes" id="UP000299084"/>
    </source>
</evidence>
<comment type="similarity">
    <text evidence="1">Belongs to the universal ribosomal protein uL24 family.</text>
</comment>
<evidence type="ECO:0000313" key="4">
    <source>
        <dbReference type="EMBL" id="KAB1266902.1"/>
    </source>
</evidence>
<protein>
    <submittedName>
        <fullName evidence="4">60S ribosomal protein L26</fullName>
    </submittedName>
</protein>